<comment type="caution">
    <text evidence="1">The sequence shown here is derived from an EMBL/GenBank/DDBJ whole genome shotgun (WGS) entry which is preliminary data.</text>
</comment>
<evidence type="ECO:0008006" key="2">
    <source>
        <dbReference type="Google" id="ProtNLM"/>
    </source>
</evidence>
<protein>
    <recommendedName>
        <fullName evidence="2">Large ribosomal RNA subunit accumulation protein YceD</fullName>
    </recommendedName>
</protein>
<dbReference type="AlphaFoldDB" id="A0A645AWA8"/>
<gene>
    <name evidence="1" type="ORF">SDC9_103904</name>
</gene>
<name>A0A645AWA8_9ZZZZ</name>
<dbReference type="Pfam" id="PF02620">
    <property type="entry name" value="YceD"/>
    <property type="match status" value="1"/>
</dbReference>
<dbReference type="EMBL" id="VSSQ01016084">
    <property type="protein sequence ID" value="MPM57086.1"/>
    <property type="molecule type" value="Genomic_DNA"/>
</dbReference>
<evidence type="ECO:0000313" key="1">
    <source>
        <dbReference type="EMBL" id="MPM57086.1"/>
    </source>
</evidence>
<organism evidence="1">
    <name type="scientific">bioreactor metagenome</name>
    <dbReference type="NCBI Taxonomy" id="1076179"/>
    <lineage>
        <taxon>unclassified sequences</taxon>
        <taxon>metagenomes</taxon>
        <taxon>ecological metagenomes</taxon>
    </lineage>
</organism>
<dbReference type="PANTHER" id="PTHR34374:SF1">
    <property type="entry name" value="LARGE RIBOSOMAL RNA SUBUNIT ACCUMULATION PROTEIN YCED HOMOLOG 1, CHLOROPLASTIC"/>
    <property type="match status" value="1"/>
</dbReference>
<sequence>MRLNLRKIMHVPGASESFEFQMDLSDLDFYGARPIAHPVTVKGLVRNNAGALTLEGTAGSLLELTCDRCGKSFSREKTVRMDTLLAQKLENEDNDDIVLLEGDELDLEDLATTAFVLEMDSKNLCAEDCKGLCPGCGADLNEEPCRCAKETDPRLAALAQLLDK</sequence>
<dbReference type="PANTHER" id="PTHR34374">
    <property type="entry name" value="LARGE RIBOSOMAL RNA SUBUNIT ACCUMULATION PROTEIN YCED HOMOLOG 1, CHLOROPLASTIC"/>
    <property type="match status" value="1"/>
</dbReference>
<reference evidence="1" key="1">
    <citation type="submission" date="2019-08" db="EMBL/GenBank/DDBJ databases">
        <authorList>
            <person name="Kucharzyk K."/>
            <person name="Murdoch R.W."/>
            <person name="Higgins S."/>
            <person name="Loffler F."/>
        </authorList>
    </citation>
    <scope>NUCLEOTIDE SEQUENCE</scope>
</reference>
<proteinExistence type="predicted"/>
<dbReference type="InterPro" id="IPR003772">
    <property type="entry name" value="YceD"/>
</dbReference>
<accession>A0A645AWA8</accession>